<keyword evidence="2" id="KW-1185">Reference proteome</keyword>
<gene>
    <name evidence="1" type="ORF">D9C73_025915</name>
</gene>
<accession>A0A4U5VWN1</accession>
<protein>
    <submittedName>
        <fullName evidence="1">Uncharacterized protein</fullName>
    </submittedName>
</protein>
<organism evidence="1 2">
    <name type="scientific">Collichthys lucidus</name>
    <name type="common">Big head croaker</name>
    <name type="synonym">Sciaena lucida</name>
    <dbReference type="NCBI Taxonomy" id="240159"/>
    <lineage>
        <taxon>Eukaryota</taxon>
        <taxon>Metazoa</taxon>
        <taxon>Chordata</taxon>
        <taxon>Craniata</taxon>
        <taxon>Vertebrata</taxon>
        <taxon>Euteleostomi</taxon>
        <taxon>Actinopterygii</taxon>
        <taxon>Neopterygii</taxon>
        <taxon>Teleostei</taxon>
        <taxon>Neoteleostei</taxon>
        <taxon>Acanthomorphata</taxon>
        <taxon>Eupercaria</taxon>
        <taxon>Sciaenidae</taxon>
        <taxon>Collichthys</taxon>
    </lineage>
</organism>
<dbReference type="AlphaFoldDB" id="A0A4U5VWN1"/>
<dbReference type="Proteomes" id="UP000298787">
    <property type="component" value="Chromosome 23"/>
</dbReference>
<evidence type="ECO:0000313" key="1">
    <source>
        <dbReference type="EMBL" id="TKS91885.1"/>
    </source>
</evidence>
<proteinExistence type="predicted"/>
<dbReference type="EMBL" id="CM014100">
    <property type="protein sequence ID" value="TKS91885.1"/>
    <property type="molecule type" value="Genomic_DNA"/>
</dbReference>
<reference evidence="1 2" key="1">
    <citation type="submission" date="2019-01" db="EMBL/GenBank/DDBJ databases">
        <title>Genome Assembly of Collichthys lucidus.</title>
        <authorList>
            <person name="Cai M."/>
            <person name="Xiao S."/>
        </authorList>
    </citation>
    <scope>NUCLEOTIDE SEQUENCE [LARGE SCALE GENOMIC DNA]</scope>
    <source>
        <strain evidence="1">JT15FE1705JMU</strain>
        <tissue evidence="1">Muscle</tissue>
    </source>
</reference>
<evidence type="ECO:0000313" key="2">
    <source>
        <dbReference type="Proteomes" id="UP000298787"/>
    </source>
</evidence>
<sequence>MRNEGLSLKVRPNPCPRWTHGLIRILCQYASPGQLSHIAINLSTASPSIKLFGIWQLLKGQRDSMHCYF</sequence>
<name>A0A4U5VWN1_COLLU</name>